<keyword evidence="1" id="KW-0812">Transmembrane</keyword>
<feature type="transmembrane region" description="Helical" evidence="1">
    <location>
        <begin position="35"/>
        <end position="59"/>
    </location>
</feature>
<proteinExistence type="predicted"/>
<sequence length="147" mass="15686">MKAARATVEHRLLAVVNLVGGSVALALALSGDKAAFDTFAAVFVALMAIAIALATFWMLRSLRRAEPFPDWATRARGVGPSQFLSAAMSAAVTVFIATAPSPSTWIVAVALLAIGLLHLCTAMLAARVERRMGSDVLRFENRYFLAH</sequence>
<evidence type="ECO:0000256" key="1">
    <source>
        <dbReference type="SAM" id="Phobius"/>
    </source>
</evidence>
<protein>
    <submittedName>
        <fullName evidence="2">Uncharacterized protein</fullName>
    </submittedName>
</protein>
<feature type="transmembrane region" description="Helical" evidence="1">
    <location>
        <begin position="105"/>
        <end position="126"/>
    </location>
</feature>
<evidence type="ECO:0000313" key="2">
    <source>
        <dbReference type="EMBL" id="MDA0158822.1"/>
    </source>
</evidence>
<reference evidence="2" key="1">
    <citation type="submission" date="2022-10" db="EMBL/GenBank/DDBJ databases">
        <title>The WGS of Solirubrobacter ginsenosidimutans DSM 21036.</title>
        <authorList>
            <person name="Jiang Z."/>
        </authorList>
    </citation>
    <scope>NUCLEOTIDE SEQUENCE</scope>
    <source>
        <strain evidence="2">DSM 21036</strain>
    </source>
</reference>
<organism evidence="2 3">
    <name type="scientific">Solirubrobacter ginsenosidimutans</name>
    <dbReference type="NCBI Taxonomy" id="490573"/>
    <lineage>
        <taxon>Bacteria</taxon>
        <taxon>Bacillati</taxon>
        <taxon>Actinomycetota</taxon>
        <taxon>Thermoleophilia</taxon>
        <taxon>Solirubrobacterales</taxon>
        <taxon>Solirubrobacteraceae</taxon>
        <taxon>Solirubrobacter</taxon>
    </lineage>
</organism>
<dbReference type="AlphaFoldDB" id="A0A9X3RZF7"/>
<dbReference type="Proteomes" id="UP001149140">
    <property type="component" value="Unassembled WGS sequence"/>
</dbReference>
<keyword evidence="3" id="KW-1185">Reference proteome</keyword>
<comment type="caution">
    <text evidence="2">The sequence shown here is derived from an EMBL/GenBank/DDBJ whole genome shotgun (WGS) entry which is preliminary data.</text>
</comment>
<accession>A0A9X3RZF7</accession>
<dbReference type="RefSeq" id="WP_270037420.1">
    <property type="nucleotide sequence ID" value="NZ_JAPDOD010000001.1"/>
</dbReference>
<gene>
    <name evidence="2" type="ORF">OM076_00980</name>
</gene>
<keyword evidence="1" id="KW-1133">Transmembrane helix</keyword>
<keyword evidence="1" id="KW-0472">Membrane</keyword>
<dbReference type="EMBL" id="JAPDOD010000001">
    <property type="protein sequence ID" value="MDA0158822.1"/>
    <property type="molecule type" value="Genomic_DNA"/>
</dbReference>
<evidence type="ECO:0000313" key="3">
    <source>
        <dbReference type="Proteomes" id="UP001149140"/>
    </source>
</evidence>
<feature type="transmembrane region" description="Helical" evidence="1">
    <location>
        <begin position="80"/>
        <end position="99"/>
    </location>
</feature>
<feature type="transmembrane region" description="Helical" evidence="1">
    <location>
        <begin position="12"/>
        <end position="29"/>
    </location>
</feature>
<name>A0A9X3RZF7_9ACTN</name>